<dbReference type="EMBL" id="CM023477">
    <property type="protein sequence ID" value="KAH7937050.1"/>
    <property type="molecule type" value="Genomic_DNA"/>
</dbReference>
<dbReference type="Proteomes" id="UP000821865">
    <property type="component" value="Chromosome 8"/>
</dbReference>
<reference evidence="1" key="1">
    <citation type="submission" date="2020-05" db="EMBL/GenBank/DDBJ databases">
        <title>Large-scale comparative analyses of tick genomes elucidate their genetic diversity and vector capacities.</title>
        <authorList>
            <person name="Jia N."/>
            <person name="Wang J."/>
            <person name="Shi W."/>
            <person name="Du L."/>
            <person name="Sun Y."/>
            <person name="Zhan W."/>
            <person name="Jiang J."/>
            <person name="Wang Q."/>
            <person name="Zhang B."/>
            <person name="Ji P."/>
            <person name="Sakyi L.B."/>
            <person name="Cui X."/>
            <person name="Yuan T."/>
            <person name="Jiang B."/>
            <person name="Yang W."/>
            <person name="Lam T.T.-Y."/>
            <person name="Chang Q."/>
            <person name="Ding S."/>
            <person name="Wang X."/>
            <person name="Zhu J."/>
            <person name="Ruan X."/>
            <person name="Zhao L."/>
            <person name="Wei J."/>
            <person name="Que T."/>
            <person name="Du C."/>
            <person name="Cheng J."/>
            <person name="Dai P."/>
            <person name="Han X."/>
            <person name="Huang E."/>
            <person name="Gao Y."/>
            <person name="Liu J."/>
            <person name="Shao H."/>
            <person name="Ye R."/>
            <person name="Li L."/>
            <person name="Wei W."/>
            <person name="Wang X."/>
            <person name="Wang C."/>
            <person name="Yang T."/>
            <person name="Huo Q."/>
            <person name="Li W."/>
            <person name="Guo W."/>
            <person name="Chen H."/>
            <person name="Zhou L."/>
            <person name="Ni X."/>
            <person name="Tian J."/>
            <person name="Zhou Y."/>
            <person name="Sheng Y."/>
            <person name="Liu T."/>
            <person name="Pan Y."/>
            <person name="Xia L."/>
            <person name="Li J."/>
            <person name="Zhao F."/>
            <person name="Cao W."/>
        </authorList>
    </citation>
    <scope>NUCLEOTIDE SEQUENCE</scope>
    <source>
        <strain evidence="1">Dsil-2018</strain>
    </source>
</reference>
<comment type="caution">
    <text evidence="1">The sequence shown here is derived from an EMBL/GenBank/DDBJ whole genome shotgun (WGS) entry which is preliminary data.</text>
</comment>
<organism evidence="1 2">
    <name type="scientific">Dermacentor silvarum</name>
    <name type="common">Tick</name>
    <dbReference type="NCBI Taxonomy" id="543639"/>
    <lineage>
        <taxon>Eukaryota</taxon>
        <taxon>Metazoa</taxon>
        <taxon>Ecdysozoa</taxon>
        <taxon>Arthropoda</taxon>
        <taxon>Chelicerata</taxon>
        <taxon>Arachnida</taxon>
        <taxon>Acari</taxon>
        <taxon>Parasitiformes</taxon>
        <taxon>Ixodida</taxon>
        <taxon>Ixodoidea</taxon>
        <taxon>Ixodidae</taxon>
        <taxon>Rhipicephalinae</taxon>
        <taxon>Dermacentor</taxon>
    </lineage>
</organism>
<evidence type="ECO:0000313" key="1">
    <source>
        <dbReference type="EMBL" id="KAH7937050.1"/>
    </source>
</evidence>
<gene>
    <name evidence="1" type="ORF">HPB49_007567</name>
</gene>
<evidence type="ECO:0000313" key="2">
    <source>
        <dbReference type="Proteomes" id="UP000821865"/>
    </source>
</evidence>
<sequence>MRAASSPATTQPLRIQGTAKRSCALLLASLLAEIYRARARRTCVSALCCGGGEQQDSRPSSQPPLGVAGCPRTLHPPSMCANSNPLTSHYPSGLGGHLCQNDLSAVPFARYSVWTVTSAVPSPHAVDTSRRCVCTPRCRSNRAVYDVPPLRSLVRIRHSAAEQVRGQAAACHAPGHYAAAAEKLFPRYAALPRTPRGKAAPPGCSSGGSVLQRPLATRVSSQSARSTRAMRRRTANMMDSDYDASSSRGDTLSSRSSPQIIEKRRRDRINTSLTELRRLVPTAFEKQGSAKLEKAEILQMTVDHLKMLHSKGVDAFTFDPHKFAMDYHTMGFRECASEVARYLVAIEGIDLQDPLRLRLMSHLQCYSAQRELAAKSSCWSPASPTAPHYPTSGSPQPSPANAVVAAEPYTSGNEPPRLPLETKGFRQHFPAATRATHMALTHPSATANTMLPTTTPHVQGPPGNQYFHGVAAAHFSPMTPPTSSTTPSYGSDLSPLSGSGGVKPYRPWGSEIAY</sequence>
<protein>
    <submittedName>
        <fullName evidence="1">Uncharacterized protein</fullName>
    </submittedName>
</protein>
<accession>A0ACB8C877</accession>
<keyword evidence="2" id="KW-1185">Reference proteome</keyword>
<name>A0ACB8C877_DERSI</name>
<proteinExistence type="predicted"/>